<feature type="transmembrane region" description="Helical" evidence="2">
    <location>
        <begin position="31"/>
        <end position="53"/>
    </location>
</feature>
<name>A0ABV2QDQ8_9BURK</name>
<evidence type="ECO:0000313" key="4">
    <source>
        <dbReference type="Proteomes" id="UP001549320"/>
    </source>
</evidence>
<dbReference type="InterPro" id="IPR007690">
    <property type="entry name" value="T2SS_GspM"/>
</dbReference>
<reference evidence="3 4" key="1">
    <citation type="submission" date="2024-06" db="EMBL/GenBank/DDBJ databases">
        <title>Sorghum-associated microbial communities from plants grown in Nebraska, USA.</title>
        <authorList>
            <person name="Schachtman D."/>
        </authorList>
    </citation>
    <scope>NUCLEOTIDE SEQUENCE [LARGE SCALE GENOMIC DNA]</scope>
    <source>
        <strain evidence="3 4">2709</strain>
    </source>
</reference>
<evidence type="ECO:0000256" key="1">
    <source>
        <dbReference type="SAM" id="MobiDB-lite"/>
    </source>
</evidence>
<comment type="caution">
    <text evidence="3">The sequence shown here is derived from an EMBL/GenBank/DDBJ whole genome shotgun (WGS) entry which is preliminary data.</text>
</comment>
<keyword evidence="2" id="KW-0472">Membrane</keyword>
<proteinExistence type="predicted"/>
<sequence>MKSSANASSAPSSGSRMTAAWAALDARERRLVGGAVVVVVVALLWWLALAPALSTLRAAGPQRQALEMQAQQMQRLQAEAETLKAMPKLGQSDALRALETAVRQRLGNGGQLNVVGDRANITLKDVSAAALAEYLADARANARAAPVEARLSRVPGAAPGTPARWNGTLSLSLPQP</sequence>
<dbReference type="Pfam" id="PF04612">
    <property type="entry name" value="T2SSM"/>
    <property type="match status" value="1"/>
</dbReference>
<evidence type="ECO:0000256" key="2">
    <source>
        <dbReference type="SAM" id="Phobius"/>
    </source>
</evidence>
<keyword evidence="4" id="KW-1185">Reference proteome</keyword>
<protein>
    <submittedName>
        <fullName evidence="3">General secretion pathway protein M</fullName>
    </submittedName>
</protein>
<feature type="region of interest" description="Disordered" evidence="1">
    <location>
        <begin position="155"/>
        <end position="176"/>
    </location>
</feature>
<dbReference type="RefSeq" id="WP_354447014.1">
    <property type="nucleotide sequence ID" value="NZ_JBEPSH010000008.1"/>
</dbReference>
<organism evidence="3 4">
    <name type="scientific">Ottowia thiooxydans</name>
    <dbReference type="NCBI Taxonomy" id="219182"/>
    <lineage>
        <taxon>Bacteria</taxon>
        <taxon>Pseudomonadati</taxon>
        <taxon>Pseudomonadota</taxon>
        <taxon>Betaproteobacteria</taxon>
        <taxon>Burkholderiales</taxon>
        <taxon>Comamonadaceae</taxon>
        <taxon>Ottowia</taxon>
    </lineage>
</organism>
<dbReference type="Proteomes" id="UP001549320">
    <property type="component" value="Unassembled WGS sequence"/>
</dbReference>
<feature type="compositionally biased region" description="Polar residues" evidence="1">
    <location>
        <begin position="167"/>
        <end position="176"/>
    </location>
</feature>
<keyword evidence="2" id="KW-0812">Transmembrane</keyword>
<keyword evidence="2" id="KW-1133">Transmembrane helix</keyword>
<accession>A0ABV2QDQ8</accession>
<evidence type="ECO:0000313" key="3">
    <source>
        <dbReference type="EMBL" id="MET4579174.1"/>
    </source>
</evidence>
<gene>
    <name evidence="3" type="ORF">ABIE13_004297</name>
</gene>
<dbReference type="EMBL" id="JBEPSH010000008">
    <property type="protein sequence ID" value="MET4579174.1"/>
    <property type="molecule type" value="Genomic_DNA"/>
</dbReference>